<dbReference type="AlphaFoldDB" id="A0A3N4KG20"/>
<gene>
    <name evidence="1" type="ORF">P167DRAFT_298170</name>
</gene>
<evidence type="ECO:0000313" key="2">
    <source>
        <dbReference type="Proteomes" id="UP000277580"/>
    </source>
</evidence>
<name>A0A3N4KG20_9PEZI</name>
<dbReference type="InParanoid" id="A0A3N4KG20"/>
<dbReference type="Proteomes" id="UP000277580">
    <property type="component" value="Unassembled WGS sequence"/>
</dbReference>
<proteinExistence type="predicted"/>
<organism evidence="1 2">
    <name type="scientific">Morchella conica CCBAS932</name>
    <dbReference type="NCBI Taxonomy" id="1392247"/>
    <lineage>
        <taxon>Eukaryota</taxon>
        <taxon>Fungi</taxon>
        <taxon>Dikarya</taxon>
        <taxon>Ascomycota</taxon>
        <taxon>Pezizomycotina</taxon>
        <taxon>Pezizomycetes</taxon>
        <taxon>Pezizales</taxon>
        <taxon>Morchellaceae</taxon>
        <taxon>Morchella</taxon>
    </lineage>
</organism>
<sequence>MVRILIWGGELGGIIMFVVFRQYQAGVFFCFWHLIRFFLHSLLFLRCLWQSGLEKIILSRERNTK</sequence>
<accession>A0A3N4KG20</accession>
<evidence type="ECO:0000313" key="1">
    <source>
        <dbReference type="EMBL" id="RPB09516.1"/>
    </source>
</evidence>
<reference evidence="1 2" key="1">
    <citation type="journal article" date="2018" name="Nat. Ecol. Evol.">
        <title>Pezizomycetes genomes reveal the molecular basis of ectomycorrhizal truffle lifestyle.</title>
        <authorList>
            <person name="Murat C."/>
            <person name="Payen T."/>
            <person name="Noel B."/>
            <person name="Kuo A."/>
            <person name="Morin E."/>
            <person name="Chen J."/>
            <person name="Kohler A."/>
            <person name="Krizsan K."/>
            <person name="Balestrini R."/>
            <person name="Da Silva C."/>
            <person name="Montanini B."/>
            <person name="Hainaut M."/>
            <person name="Levati E."/>
            <person name="Barry K.W."/>
            <person name="Belfiori B."/>
            <person name="Cichocki N."/>
            <person name="Clum A."/>
            <person name="Dockter R.B."/>
            <person name="Fauchery L."/>
            <person name="Guy J."/>
            <person name="Iotti M."/>
            <person name="Le Tacon F."/>
            <person name="Lindquist E.A."/>
            <person name="Lipzen A."/>
            <person name="Malagnac F."/>
            <person name="Mello A."/>
            <person name="Molinier V."/>
            <person name="Miyauchi S."/>
            <person name="Poulain J."/>
            <person name="Riccioni C."/>
            <person name="Rubini A."/>
            <person name="Sitrit Y."/>
            <person name="Splivallo R."/>
            <person name="Traeger S."/>
            <person name="Wang M."/>
            <person name="Zifcakova L."/>
            <person name="Wipf D."/>
            <person name="Zambonelli A."/>
            <person name="Paolocci F."/>
            <person name="Nowrousian M."/>
            <person name="Ottonello S."/>
            <person name="Baldrian P."/>
            <person name="Spatafora J.W."/>
            <person name="Henrissat B."/>
            <person name="Nagy L.G."/>
            <person name="Aury J.M."/>
            <person name="Wincker P."/>
            <person name="Grigoriev I.V."/>
            <person name="Bonfante P."/>
            <person name="Martin F.M."/>
        </authorList>
    </citation>
    <scope>NUCLEOTIDE SEQUENCE [LARGE SCALE GENOMIC DNA]</scope>
    <source>
        <strain evidence="1 2">CCBAS932</strain>
    </source>
</reference>
<dbReference type="EMBL" id="ML119151">
    <property type="protein sequence ID" value="RPB09516.1"/>
    <property type="molecule type" value="Genomic_DNA"/>
</dbReference>
<protein>
    <submittedName>
        <fullName evidence="1">Uncharacterized protein</fullName>
    </submittedName>
</protein>
<keyword evidence="2" id="KW-1185">Reference proteome</keyword>